<dbReference type="STRING" id="653733.Selin_2037"/>
<evidence type="ECO:0000313" key="2">
    <source>
        <dbReference type="Proteomes" id="UP000002572"/>
    </source>
</evidence>
<accession>E6W2T2</accession>
<evidence type="ECO:0008006" key="3">
    <source>
        <dbReference type="Google" id="ProtNLM"/>
    </source>
</evidence>
<keyword evidence="2" id="KW-1185">Reference proteome</keyword>
<dbReference type="InterPro" id="IPR029063">
    <property type="entry name" value="SAM-dependent_MTases_sf"/>
</dbReference>
<dbReference type="InParanoid" id="E6W2T2"/>
<evidence type="ECO:0000313" key="1">
    <source>
        <dbReference type="EMBL" id="ADU66757.1"/>
    </source>
</evidence>
<dbReference type="RefSeq" id="WP_013506637.1">
    <property type="nucleotide sequence ID" value="NC_014836.1"/>
</dbReference>
<protein>
    <recommendedName>
        <fullName evidence="3">Nicotianamine synthase</fullName>
    </recommendedName>
</protein>
<dbReference type="EMBL" id="CP002432">
    <property type="protein sequence ID" value="ADU66757.1"/>
    <property type="molecule type" value="Genomic_DNA"/>
</dbReference>
<dbReference type="CDD" id="cd02440">
    <property type="entry name" value="AdoMet_MTases"/>
    <property type="match status" value="1"/>
</dbReference>
<proteinExistence type="predicted"/>
<dbReference type="eggNOG" id="COG2890">
    <property type="taxonomic scope" value="Bacteria"/>
</dbReference>
<dbReference type="HOGENOM" id="CLU_115325_0_0_0"/>
<dbReference type="SUPFAM" id="SSF53335">
    <property type="entry name" value="S-adenosyl-L-methionine-dependent methyltransferases"/>
    <property type="match status" value="1"/>
</dbReference>
<dbReference type="AlphaFoldDB" id="E6W2T2"/>
<reference evidence="1 2" key="1">
    <citation type="submission" date="2010-12" db="EMBL/GenBank/DDBJ databases">
        <title>Complete sequence of Desulfurispirillum indicum S5.</title>
        <authorList>
            <consortium name="US DOE Joint Genome Institute"/>
            <person name="Lucas S."/>
            <person name="Copeland A."/>
            <person name="Lapidus A."/>
            <person name="Cheng J.-F."/>
            <person name="Goodwin L."/>
            <person name="Pitluck S."/>
            <person name="Chertkov O."/>
            <person name="Held B."/>
            <person name="Detter J.C."/>
            <person name="Han C."/>
            <person name="Tapia R."/>
            <person name="Land M."/>
            <person name="Hauser L."/>
            <person name="Kyrpides N."/>
            <person name="Ivanova N."/>
            <person name="Mikhailova N."/>
            <person name="Haggblom M."/>
            <person name="Rauschenbach I."/>
            <person name="Bini E."/>
            <person name="Woyke T."/>
        </authorList>
    </citation>
    <scope>NUCLEOTIDE SEQUENCE [LARGE SCALE GENOMIC DNA]</scope>
    <source>
        <strain evidence="2">ATCC BAA-1389 / DSM 22839 / S5</strain>
    </source>
</reference>
<gene>
    <name evidence="1" type="ordered locus">Selin_2037</name>
</gene>
<dbReference type="Proteomes" id="UP000002572">
    <property type="component" value="Chromosome"/>
</dbReference>
<sequence length="206" mass="22749">MKAMVRLTKMTERLLVFCPWLIRLQQKYYHRIVSKEVRSGLISSEDNVLCIGGGPLPCTAIEIARCTGAHVVVIDCDPAAVHTAQQIVRVMGMENSVEVCLGDGCSYDASHFQVIHIARQAEPQEAILRNIWTVAPRGARILVRHPNALLKSCYCGLPRAYASQCDRKGNAVDGTLLFTKNRKEFPGEIHAAGDRHSAHRTAYLAG</sequence>
<dbReference type="Gene3D" id="3.40.50.150">
    <property type="entry name" value="Vaccinia Virus protein VP39"/>
    <property type="match status" value="1"/>
</dbReference>
<name>E6W2T2_DESIS</name>
<organism evidence="1 2">
    <name type="scientific">Desulfurispirillum indicum (strain ATCC BAA-1389 / DSM 22839 / S5)</name>
    <dbReference type="NCBI Taxonomy" id="653733"/>
    <lineage>
        <taxon>Bacteria</taxon>
        <taxon>Pseudomonadati</taxon>
        <taxon>Chrysiogenota</taxon>
        <taxon>Chrysiogenia</taxon>
        <taxon>Chrysiogenales</taxon>
        <taxon>Chrysiogenaceae</taxon>
        <taxon>Desulfurispirillum</taxon>
    </lineage>
</organism>
<dbReference type="KEGG" id="din:Selin_2037"/>